<gene>
    <name evidence="2" type="ORF">DCAF_LOCUS14223</name>
</gene>
<evidence type="ECO:0000313" key="3">
    <source>
        <dbReference type="Proteomes" id="UP001314170"/>
    </source>
</evidence>
<evidence type="ECO:0000313" key="2">
    <source>
        <dbReference type="EMBL" id="CAK7339173.1"/>
    </source>
</evidence>
<dbReference type="AlphaFoldDB" id="A0AAV1RU77"/>
<organism evidence="2 3">
    <name type="scientific">Dovyalis caffra</name>
    <dbReference type="NCBI Taxonomy" id="77055"/>
    <lineage>
        <taxon>Eukaryota</taxon>
        <taxon>Viridiplantae</taxon>
        <taxon>Streptophyta</taxon>
        <taxon>Embryophyta</taxon>
        <taxon>Tracheophyta</taxon>
        <taxon>Spermatophyta</taxon>
        <taxon>Magnoliopsida</taxon>
        <taxon>eudicotyledons</taxon>
        <taxon>Gunneridae</taxon>
        <taxon>Pentapetalae</taxon>
        <taxon>rosids</taxon>
        <taxon>fabids</taxon>
        <taxon>Malpighiales</taxon>
        <taxon>Salicaceae</taxon>
        <taxon>Flacourtieae</taxon>
        <taxon>Dovyalis</taxon>
    </lineage>
</organism>
<dbReference type="Proteomes" id="UP001314170">
    <property type="component" value="Unassembled WGS sequence"/>
</dbReference>
<name>A0AAV1RU77_9ROSI</name>
<evidence type="ECO:0000256" key="1">
    <source>
        <dbReference type="SAM" id="MobiDB-lite"/>
    </source>
</evidence>
<dbReference type="SUPFAM" id="SSF53474">
    <property type="entry name" value="alpha/beta-Hydrolases"/>
    <property type="match status" value="1"/>
</dbReference>
<feature type="region of interest" description="Disordered" evidence="1">
    <location>
        <begin position="121"/>
        <end position="175"/>
    </location>
</feature>
<reference evidence="2 3" key="1">
    <citation type="submission" date="2024-01" db="EMBL/GenBank/DDBJ databases">
        <authorList>
            <person name="Waweru B."/>
        </authorList>
    </citation>
    <scope>NUCLEOTIDE SEQUENCE [LARGE SCALE GENOMIC DNA]</scope>
</reference>
<dbReference type="InterPro" id="IPR029058">
    <property type="entry name" value="AB_hydrolase_fold"/>
</dbReference>
<dbReference type="EMBL" id="CAWUPB010001157">
    <property type="protein sequence ID" value="CAK7339173.1"/>
    <property type="molecule type" value="Genomic_DNA"/>
</dbReference>
<dbReference type="Gene3D" id="3.40.50.1820">
    <property type="entry name" value="alpha/beta hydrolase"/>
    <property type="match status" value="1"/>
</dbReference>
<feature type="compositionally biased region" description="Low complexity" evidence="1">
    <location>
        <begin position="126"/>
        <end position="158"/>
    </location>
</feature>
<feature type="compositionally biased region" description="Basic residues" evidence="1">
    <location>
        <begin position="163"/>
        <end position="175"/>
    </location>
</feature>
<keyword evidence="3" id="KW-1185">Reference proteome</keyword>
<accession>A0AAV1RU77</accession>
<comment type="caution">
    <text evidence="2">The sequence shown here is derived from an EMBL/GenBank/DDBJ whole genome shotgun (WGS) entry which is preliminary data.</text>
</comment>
<protein>
    <submittedName>
        <fullName evidence="2">Uncharacterized protein</fullName>
    </submittedName>
</protein>
<sequence length="175" mass="19638">MRNEEANWNEVLGLWWDQKEGKREANDLRAVIEHFDAESRAISAILGHSKGGDDKDCMVIAIHGSVDEIILVEDALEFAKIMPNHNLHIIKGANHSYTSHQTEYDSCRLPKTDGDVFLMNLTPTTSMPSKRLRSSSSKPDASSSPTNKRKTTAAAAPTEPKRIRLKEKKQRRKSS</sequence>
<proteinExistence type="predicted"/>